<dbReference type="PANTHER" id="PTHR15492">
    <property type="entry name" value="CYCLIN D1-BINDING PROTEIN 1"/>
    <property type="match status" value="1"/>
</dbReference>
<evidence type="ECO:0000256" key="1">
    <source>
        <dbReference type="SAM" id="MobiDB-lite"/>
    </source>
</evidence>
<keyword evidence="4" id="KW-1185">Reference proteome</keyword>
<dbReference type="Proteomes" id="UP000189513">
    <property type="component" value="Unassembled WGS sequence"/>
</dbReference>
<name>A0A1V2L372_CYBFA</name>
<comment type="caution">
    <text evidence="3">The sequence shown here is derived from an EMBL/GenBank/DDBJ whole genome shotgun (WGS) entry which is preliminary data.</text>
</comment>
<protein>
    <submittedName>
        <fullName evidence="3">Cyclin-D1-binding protein 1</fullName>
    </submittedName>
</protein>
<dbReference type="EMBL" id="MPUK01000007">
    <property type="protein sequence ID" value="ONH66368.1"/>
    <property type="molecule type" value="Genomic_DNA"/>
</dbReference>
<organism evidence="3 4">
    <name type="scientific">Cyberlindnera fabianii</name>
    <name type="common">Yeast</name>
    <name type="synonym">Hansenula fabianii</name>
    <dbReference type="NCBI Taxonomy" id="36022"/>
    <lineage>
        <taxon>Eukaryota</taxon>
        <taxon>Fungi</taxon>
        <taxon>Dikarya</taxon>
        <taxon>Ascomycota</taxon>
        <taxon>Saccharomycotina</taxon>
        <taxon>Saccharomycetes</taxon>
        <taxon>Phaffomycetales</taxon>
        <taxon>Phaffomycetaceae</taxon>
        <taxon>Cyberlindnera</taxon>
    </lineage>
</organism>
<feature type="region of interest" description="Disordered" evidence="1">
    <location>
        <begin position="207"/>
        <end position="232"/>
    </location>
</feature>
<dbReference type="GO" id="GO:0005634">
    <property type="term" value="C:nucleus"/>
    <property type="evidence" value="ECO:0007669"/>
    <property type="project" value="TreeGrafter"/>
</dbReference>
<proteinExistence type="predicted"/>
<accession>A0A1V2L372</accession>
<dbReference type="OMA" id="WIDTWEI"/>
<dbReference type="VEuPathDB" id="FungiDB:BON22_3839"/>
<dbReference type="Pfam" id="PF13324">
    <property type="entry name" value="GCIP_N"/>
    <property type="match status" value="1"/>
</dbReference>
<dbReference type="Gene3D" id="1.20.1420.10">
    <property type="entry name" value="Talin, central domain"/>
    <property type="match status" value="1"/>
</dbReference>
<dbReference type="Gene3D" id="1.20.1410.10">
    <property type="entry name" value="I/LWEQ domain"/>
    <property type="match status" value="1"/>
</dbReference>
<sequence length="343" mass="38694">MSTEHTEEDLRALIQSFKEGLTLYSSTLTSTPLSQLKTQTITDADQELIKVSKILSAHATKIGIAFRPPVSINASYEQIKETSQKMLLIVGATSQFENEVEWSLLFQKEVISTVQDVISSYIAFLDELEALDFKEKKETAEQKEGVDGRLVSVGKVWDSCKTLQALMEKGKLGLLKDNIKMNMQIIDDALDEFTEWIENPEVMDDFDPFGLGDANDDDKADSEEEEEKSTEIDSKTLELAKVWTDKIKMLKLLMSSLSKSLPASKDAKGSDVDEFNKEQDQLVAQVDDLVAAFFMNSGMPEIKTQITGIQKKSELLITLVRKLNKDDDKKTKWLDLWQEKFIA</sequence>
<evidence type="ECO:0000259" key="2">
    <source>
        <dbReference type="Pfam" id="PF13324"/>
    </source>
</evidence>
<feature type="domain" description="Cyclin-D1-binding protein 1-like N-terminal" evidence="2">
    <location>
        <begin position="47"/>
        <end position="198"/>
    </location>
</feature>
<dbReference type="InterPro" id="IPR049317">
    <property type="entry name" value="GCIP-like_N"/>
</dbReference>
<feature type="compositionally biased region" description="Acidic residues" evidence="1">
    <location>
        <begin position="214"/>
        <end position="228"/>
    </location>
</feature>
<dbReference type="STRING" id="36022.A0A1V2L372"/>
<dbReference type="AlphaFoldDB" id="A0A1V2L372"/>
<evidence type="ECO:0000313" key="3">
    <source>
        <dbReference type="EMBL" id="ONH66368.1"/>
    </source>
</evidence>
<evidence type="ECO:0000313" key="4">
    <source>
        <dbReference type="Proteomes" id="UP000189513"/>
    </source>
</evidence>
<dbReference type="PANTHER" id="PTHR15492:SF1">
    <property type="entry name" value="CYCLIN-D1-BINDING PROTEIN 1"/>
    <property type="match status" value="1"/>
</dbReference>
<dbReference type="InterPro" id="IPR026907">
    <property type="entry name" value="GCIP-like"/>
</dbReference>
<gene>
    <name evidence="3" type="ORF">BON22_3839</name>
</gene>
<reference evidence="4" key="1">
    <citation type="journal article" date="2017" name="Genome Announc.">
        <title>Genome sequences of Cyberlindnera fabianii 65, Pichia kudriavzevii 129, and Saccharomyces cerevisiae 131 isolated from fermented masau fruits in Zimbabwe.</title>
        <authorList>
            <person name="van Rijswijck I.M.H."/>
            <person name="Derks M.F.L."/>
            <person name="Abee T."/>
            <person name="de Ridder D."/>
            <person name="Smid E.J."/>
        </authorList>
    </citation>
    <scope>NUCLEOTIDE SEQUENCE [LARGE SCALE GENOMIC DNA]</scope>
    <source>
        <strain evidence="4">65</strain>
    </source>
</reference>